<gene>
    <name evidence="1" type="ORF">Y919_09675</name>
</gene>
<dbReference type="AlphaFoldDB" id="A0A096DKK1"/>
<name>A0A096DKK1_9FIRM</name>
<protein>
    <submittedName>
        <fullName evidence="1">Uncharacterized protein</fullName>
    </submittedName>
</protein>
<dbReference type="Proteomes" id="UP000029622">
    <property type="component" value="Unassembled WGS sequence"/>
</dbReference>
<reference evidence="1 2" key="1">
    <citation type="submission" date="2013-12" db="EMBL/GenBank/DDBJ databases">
        <title>Draft genome sequence of Caloranaerobacter sp. H53214.</title>
        <authorList>
            <person name="Jiang L.J."/>
            <person name="Shao Z.Z."/>
            <person name="Long M.N."/>
        </authorList>
    </citation>
    <scope>NUCLEOTIDE SEQUENCE [LARGE SCALE GENOMIC DNA]</scope>
    <source>
        <strain evidence="1 2">H53214</strain>
    </source>
</reference>
<evidence type="ECO:0000313" key="2">
    <source>
        <dbReference type="Proteomes" id="UP000029622"/>
    </source>
</evidence>
<evidence type="ECO:0000313" key="1">
    <source>
        <dbReference type="EMBL" id="KGG79811.1"/>
    </source>
</evidence>
<dbReference type="EMBL" id="AZTB01000056">
    <property type="protein sequence ID" value="KGG79811.1"/>
    <property type="molecule type" value="Genomic_DNA"/>
</dbReference>
<accession>A0A096DKK1</accession>
<comment type="caution">
    <text evidence="1">The sequence shown here is derived from an EMBL/GenBank/DDBJ whole genome shotgun (WGS) entry which is preliminary data.</text>
</comment>
<organism evidence="1 2">
    <name type="scientific">Caloranaerobacter azorensis H53214</name>
    <dbReference type="NCBI Taxonomy" id="1156417"/>
    <lineage>
        <taxon>Bacteria</taxon>
        <taxon>Bacillati</taxon>
        <taxon>Bacillota</taxon>
        <taxon>Tissierellia</taxon>
        <taxon>Tissierellales</taxon>
        <taxon>Thermohalobacteraceae</taxon>
        <taxon>Caloranaerobacter</taxon>
    </lineage>
</organism>
<sequence>MIDDARNSYAEKIMLVESEKEQLLERLEISLNMDSKKLFQDEIRELKELVEERFSKRLDFLKTS</sequence>
<proteinExistence type="predicted"/>